<name>A0A1H8VSS7_9GAMM</name>
<dbReference type="InterPro" id="IPR029032">
    <property type="entry name" value="AhpD-like"/>
</dbReference>
<dbReference type="OrthoDB" id="9801997at2"/>
<dbReference type="Gene3D" id="1.20.1290.10">
    <property type="entry name" value="AhpD-like"/>
    <property type="match status" value="1"/>
</dbReference>
<keyword evidence="3" id="KW-0575">Peroxidase</keyword>
<evidence type="ECO:0000313" key="3">
    <source>
        <dbReference type="EMBL" id="SEP18451.1"/>
    </source>
</evidence>
<dbReference type="PANTHER" id="PTHR33930">
    <property type="entry name" value="ALKYL HYDROPEROXIDE REDUCTASE AHPD"/>
    <property type="match status" value="1"/>
</dbReference>
<dbReference type="GO" id="GO:0051920">
    <property type="term" value="F:peroxiredoxin activity"/>
    <property type="evidence" value="ECO:0007669"/>
    <property type="project" value="InterPro"/>
</dbReference>
<dbReference type="AlphaFoldDB" id="A0A1H8VSS7"/>
<dbReference type="EMBL" id="FOEG01000015">
    <property type="protein sequence ID" value="SEP18451.1"/>
    <property type="molecule type" value="Genomic_DNA"/>
</dbReference>
<gene>
    <name evidence="3" type="ORF">SAMN04488052_11510</name>
</gene>
<keyword evidence="4" id="KW-1185">Reference proteome</keyword>
<accession>A0A1H8VSS7</accession>
<dbReference type="NCBIfam" id="TIGR00778">
    <property type="entry name" value="ahpD_dom"/>
    <property type="match status" value="1"/>
</dbReference>
<dbReference type="RefSeq" id="WP_091646437.1">
    <property type="nucleotide sequence ID" value="NZ_FOEG01000015.1"/>
</dbReference>
<proteinExistence type="predicted"/>
<feature type="domain" description="Carboxymuconolactone decarboxylase-like" evidence="2">
    <location>
        <begin position="43"/>
        <end position="116"/>
    </location>
</feature>
<dbReference type="PANTHER" id="PTHR33930:SF2">
    <property type="entry name" value="BLR3452 PROTEIN"/>
    <property type="match status" value="1"/>
</dbReference>
<feature type="signal peptide" evidence="1">
    <location>
        <begin position="1"/>
        <end position="26"/>
    </location>
</feature>
<reference evidence="3 4" key="1">
    <citation type="submission" date="2016-10" db="EMBL/GenBank/DDBJ databases">
        <authorList>
            <person name="de Groot N.N."/>
        </authorList>
    </citation>
    <scope>NUCLEOTIDE SEQUENCE [LARGE SCALE GENOMIC DNA]</scope>
    <source>
        <strain evidence="3 4">CGMCC 1.6291</strain>
    </source>
</reference>
<dbReference type="Proteomes" id="UP000199657">
    <property type="component" value="Unassembled WGS sequence"/>
</dbReference>
<evidence type="ECO:0000259" key="2">
    <source>
        <dbReference type="Pfam" id="PF02627"/>
    </source>
</evidence>
<sequence length="137" mass="14664">MKTTIITTAGALALAISTGFAAPAHAGDAPDFVQNTYPEHSVEEAWQNIQSIIVSPDTALDGKTKELIALAVSAQIPCDYCVYSHTRGAEAHGATDAEMREALATGALIRKWSTLLNGSQYDMDAFRQEIDAMYDGD</sequence>
<protein>
    <submittedName>
        <fullName evidence="3">Alkylhydroperoxidase AhpD family core domain-containing protein</fullName>
    </submittedName>
</protein>
<dbReference type="SUPFAM" id="SSF69118">
    <property type="entry name" value="AhpD-like"/>
    <property type="match status" value="1"/>
</dbReference>
<keyword evidence="3" id="KW-0560">Oxidoreductase</keyword>
<dbReference type="STRING" id="406100.SAMN04488052_11510"/>
<feature type="chain" id="PRO_5011726451" evidence="1">
    <location>
        <begin position="27"/>
        <end position="137"/>
    </location>
</feature>
<keyword evidence="1" id="KW-0732">Signal</keyword>
<dbReference type="InterPro" id="IPR004675">
    <property type="entry name" value="AhpD_core"/>
</dbReference>
<evidence type="ECO:0000256" key="1">
    <source>
        <dbReference type="SAM" id="SignalP"/>
    </source>
</evidence>
<dbReference type="InterPro" id="IPR003779">
    <property type="entry name" value="CMD-like"/>
</dbReference>
<dbReference type="Pfam" id="PF02627">
    <property type="entry name" value="CMD"/>
    <property type="match status" value="1"/>
</dbReference>
<evidence type="ECO:0000313" key="4">
    <source>
        <dbReference type="Proteomes" id="UP000199657"/>
    </source>
</evidence>
<organism evidence="3 4">
    <name type="scientific">Aquisalimonas asiatica</name>
    <dbReference type="NCBI Taxonomy" id="406100"/>
    <lineage>
        <taxon>Bacteria</taxon>
        <taxon>Pseudomonadati</taxon>
        <taxon>Pseudomonadota</taxon>
        <taxon>Gammaproteobacteria</taxon>
        <taxon>Chromatiales</taxon>
        <taxon>Ectothiorhodospiraceae</taxon>
        <taxon>Aquisalimonas</taxon>
    </lineage>
</organism>